<feature type="transmembrane region" description="Helical" evidence="11">
    <location>
        <begin position="325"/>
        <end position="346"/>
    </location>
</feature>
<feature type="transmembrane region" description="Helical" evidence="11">
    <location>
        <begin position="180"/>
        <end position="206"/>
    </location>
</feature>
<accession>A0A7G7BWD2</accession>
<dbReference type="GO" id="GO:0006814">
    <property type="term" value="P:sodium ion transport"/>
    <property type="evidence" value="ECO:0007669"/>
    <property type="project" value="UniProtKB-KW"/>
</dbReference>
<evidence type="ECO:0000256" key="11">
    <source>
        <dbReference type="SAM" id="Phobius"/>
    </source>
</evidence>
<dbReference type="EMBL" id="CP045703">
    <property type="protein sequence ID" value="QNE79647.1"/>
    <property type="molecule type" value="Genomic_DNA"/>
</dbReference>
<keyword evidence="7" id="KW-0915">Sodium</keyword>
<dbReference type="GO" id="GO:0016020">
    <property type="term" value="C:membrane"/>
    <property type="evidence" value="ECO:0007669"/>
    <property type="project" value="UniProtKB-SubCell"/>
</dbReference>
<dbReference type="Proteomes" id="UP000515307">
    <property type="component" value="Plasmid unnamed1"/>
</dbReference>
<evidence type="ECO:0000313" key="14">
    <source>
        <dbReference type="Proteomes" id="UP000515307"/>
    </source>
</evidence>
<evidence type="ECO:0000313" key="13">
    <source>
        <dbReference type="EMBL" id="QNE79647.1"/>
    </source>
</evidence>
<dbReference type="AlphaFoldDB" id="A0A7G7BWD2"/>
<sequence length="447" mass="46867">MLVAPVPSIDSHSLLIFLLQVCTLLFLAIVMGRLAGRVGMPPIVGELTAGVLVGPSLMGWLAPGLSGWLLPADPAQTHMLDAVGQIAVLLLVGLTGAEVDLGMMRRRGRTAVQISLSGLIIPLGLGIAVGYPLAGILSPGGSGTTVFALFLGVAMCVSAIPVIAKTLMDMNLIHRNVGQLMLIAGMIDDAFGWFMLSIVSAMAVGGLGGADIALTLVRMLLVLLVAVLIGRPLIRTALRWHTGSPERVVAMVSVLILLAAAGTQSLELEAVFGAFLCGLLIGSSKEFTPEHTSSLRTVVVGVLAPLFFATAGLRVDLRALARLEVLAAALAVLVVAVVGKFAGAYIGARLSRMSKWEALALGAGMNARGVIEVIVAMVGLRLGILDTTTYTIVVLVAVATSVMAPPLLRVAMRRVEHTEEEQLRLRSRGEEWNENSLVVEVREPKGL</sequence>
<dbReference type="KEGG" id="sfiy:F0344_34925"/>
<feature type="transmembrane region" description="Helical" evidence="11">
    <location>
        <begin position="43"/>
        <end position="62"/>
    </location>
</feature>
<dbReference type="RefSeq" id="WP_185303135.1">
    <property type="nucleotide sequence ID" value="NZ_CP045703.1"/>
</dbReference>
<dbReference type="Gene3D" id="1.20.1530.20">
    <property type="match status" value="1"/>
</dbReference>
<feature type="transmembrane region" description="Helical" evidence="11">
    <location>
        <begin position="212"/>
        <end position="234"/>
    </location>
</feature>
<keyword evidence="5 11" id="KW-0812">Transmembrane</keyword>
<dbReference type="GO" id="GO:1902600">
    <property type="term" value="P:proton transmembrane transport"/>
    <property type="evidence" value="ECO:0007669"/>
    <property type="project" value="InterPro"/>
</dbReference>
<keyword evidence="6 11" id="KW-1133">Transmembrane helix</keyword>
<dbReference type="InterPro" id="IPR038770">
    <property type="entry name" value="Na+/solute_symporter_sf"/>
</dbReference>
<comment type="similarity">
    <text evidence="2">Belongs to the monovalent cation:proton antiporter 2 (CPA2) transporter (TC 2.A.37) family.</text>
</comment>
<keyword evidence="8" id="KW-0406">Ion transport</keyword>
<keyword evidence="4" id="KW-0050">Antiport</keyword>
<evidence type="ECO:0000256" key="9">
    <source>
        <dbReference type="ARBA" id="ARBA00023136"/>
    </source>
</evidence>
<dbReference type="GO" id="GO:0015297">
    <property type="term" value="F:antiporter activity"/>
    <property type="evidence" value="ECO:0007669"/>
    <property type="project" value="UniProtKB-KW"/>
</dbReference>
<comment type="subcellular location">
    <subcellularLocation>
        <location evidence="1">Membrane</location>
        <topology evidence="1">Multi-pass membrane protein</topology>
    </subcellularLocation>
</comment>
<keyword evidence="9 11" id="KW-0472">Membrane</keyword>
<geneLocation type="plasmid" evidence="13 14">
    <name>unnamed1</name>
</geneLocation>
<evidence type="ECO:0000259" key="12">
    <source>
        <dbReference type="Pfam" id="PF00999"/>
    </source>
</evidence>
<keyword evidence="3" id="KW-0813">Transport</keyword>
<proteinExistence type="inferred from homology"/>
<feature type="transmembrane region" description="Helical" evidence="11">
    <location>
        <begin position="82"/>
        <end position="102"/>
    </location>
</feature>
<gene>
    <name evidence="13" type="ORF">F0344_34925</name>
</gene>
<keyword evidence="13" id="KW-0614">Plasmid</keyword>
<evidence type="ECO:0000256" key="4">
    <source>
        <dbReference type="ARBA" id="ARBA00022449"/>
    </source>
</evidence>
<protein>
    <submittedName>
        <fullName evidence="13">Cation:proton antiporter</fullName>
    </submittedName>
</protein>
<feature type="domain" description="Cation/H+ exchanger transmembrane" evidence="12">
    <location>
        <begin position="27"/>
        <end position="409"/>
    </location>
</feature>
<keyword evidence="14" id="KW-1185">Reference proteome</keyword>
<evidence type="ECO:0000256" key="6">
    <source>
        <dbReference type="ARBA" id="ARBA00022989"/>
    </source>
</evidence>
<evidence type="ECO:0000256" key="3">
    <source>
        <dbReference type="ARBA" id="ARBA00022448"/>
    </source>
</evidence>
<feature type="transmembrane region" description="Helical" evidence="11">
    <location>
        <begin position="12"/>
        <end position="31"/>
    </location>
</feature>
<feature type="transmembrane region" description="Helical" evidence="11">
    <location>
        <begin position="114"/>
        <end position="134"/>
    </location>
</feature>
<dbReference type="PANTHER" id="PTHR43562">
    <property type="entry name" value="NAPA-TYPE SODIUM/HYDROGEN ANTIPORTER"/>
    <property type="match status" value="1"/>
</dbReference>
<keyword evidence="10" id="KW-0739">Sodium transport</keyword>
<dbReference type="InterPro" id="IPR006153">
    <property type="entry name" value="Cation/H_exchanger_TM"/>
</dbReference>
<reference evidence="14" key="1">
    <citation type="submission" date="2019-10" db="EMBL/GenBank/DDBJ databases">
        <title>Antimicrobial potential of Antarctic Bacteria.</title>
        <authorList>
            <person name="Benaud N."/>
            <person name="Edwards R.J."/>
            <person name="Ferrari B.C."/>
        </authorList>
    </citation>
    <scope>NUCLEOTIDE SEQUENCE [LARGE SCALE GENOMIC DNA]</scope>
    <source>
        <strain evidence="14">NBSH44</strain>
        <plasmid evidence="14">unnamed1</plasmid>
    </source>
</reference>
<organism evidence="13 14">
    <name type="scientific">Streptomyces finlayi</name>
    <dbReference type="NCBI Taxonomy" id="67296"/>
    <lineage>
        <taxon>Bacteria</taxon>
        <taxon>Bacillati</taxon>
        <taxon>Actinomycetota</taxon>
        <taxon>Actinomycetes</taxon>
        <taxon>Kitasatosporales</taxon>
        <taxon>Streptomycetaceae</taxon>
        <taxon>Streptomyces</taxon>
    </lineage>
</organism>
<evidence type="ECO:0000256" key="5">
    <source>
        <dbReference type="ARBA" id="ARBA00022692"/>
    </source>
</evidence>
<feature type="transmembrane region" description="Helical" evidence="11">
    <location>
        <begin position="146"/>
        <end position="168"/>
    </location>
</feature>
<dbReference type="PANTHER" id="PTHR43562:SF3">
    <property type="entry name" value="SODIUM ION_PROTON EXCHANGER (EUROFUNG)"/>
    <property type="match status" value="1"/>
</dbReference>
<feature type="transmembrane region" description="Helical" evidence="11">
    <location>
        <begin position="390"/>
        <end position="408"/>
    </location>
</feature>
<name>A0A7G7BWD2_9ACTN</name>
<dbReference type="Pfam" id="PF00999">
    <property type="entry name" value="Na_H_Exchanger"/>
    <property type="match status" value="1"/>
</dbReference>
<evidence type="ECO:0000256" key="10">
    <source>
        <dbReference type="ARBA" id="ARBA00023201"/>
    </source>
</evidence>
<feature type="transmembrane region" description="Helical" evidence="11">
    <location>
        <begin position="295"/>
        <end position="313"/>
    </location>
</feature>
<evidence type="ECO:0000256" key="7">
    <source>
        <dbReference type="ARBA" id="ARBA00023053"/>
    </source>
</evidence>
<feature type="transmembrane region" description="Helical" evidence="11">
    <location>
        <begin position="358"/>
        <end position="384"/>
    </location>
</feature>
<evidence type="ECO:0000256" key="2">
    <source>
        <dbReference type="ARBA" id="ARBA00005551"/>
    </source>
</evidence>
<evidence type="ECO:0000256" key="8">
    <source>
        <dbReference type="ARBA" id="ARBA00023065"/>
    </source>
</evidence>
<evidence type="ECO:0000256" key="1">
    <source>
        <dbReference type="ARBA" id="ARBA00004141"/>
    </source>
</evidence>